<feature type="non-terminal residue" evidence="2">
    <location>
        <position position="265"/>
    </location>
</feature>
<proteinExistence type="predicted"/>
<feature type="transmembrane region" description="Helical" evidence="1">
    <location>
        <begin position="6"/>
        <end position="26"/>
    </location>
</feature>
<dbReference type="AlphaFoldDB" id="A0A0F8XTQ9"/>
<dbReference type="EMBL" id="LAZR01057234">
    <property type="protein sequence ID" value="KKK72487.1"/>
    <property type="molecule type" value="Genomic_DNA"/>
</dbReference>
<keyword evidence="1" id="KW-0812">Transmembrane</keyword>
<keyword evidence="1" id="KW-0472">Membrane</keyword>
<organism evidence="2">
    <name type="scientific">marine sediment metagenome</name>
    <dbReference type="NCBI Taxonomy" id="412755"/>
    <lineage>
        <taxon>unclassified sequences</taxon>
        <taxon>metagenomes</taxon>
        <taxon>ecological metagenomes</taxon>
    </lineage>
</organism>
<gene>
    <name evidence="2" type="ORF">LCGC14_2903400</name>
</gene>
<protein>
    <submittedName>
        <fullName evidence="2">Uncharacterized protein</fullName>
    </submittedName>
</protein>
<evidence type="ECO:0000256" key="1">
    <source>
        <dbReference type="SAM" id="Phobius"/>
    </source>
</evidence>
<keyword evidence="1" id="KW-1133">Transmembrane helix</keyword>
<accession>A0A0F8XTQ9</accession>
<sequence>MTEKKYVLSSIVGVIILLSIGAFTLYTSDFKYIFQEFPDNDIFILEYDSGNKIEIMTRSSVCPYALFRVTKDGFTAKCGWRKVLDAKWYLEYYKTYGEDEWVRLNRKPSKITLDIEPTLDGFIIKKVTPYYATKSRSGTAGNLIETYKVTQDSVKSSLEFDTKYTSRKWRVIWRTDPNVEVVEDLPEFMKLDKQLNIFFADDLFQERNNNFAYYKVQEGSFKIDPLIQFGNLSGSGGTESFHYGYCDDNCNNEGNVSFKPDSASF</sequence>
<reference evidence="2" key="1">
    <citation type="journal article" date="2015" name="Nature">
        <title>Complex archaea that bridge the gap between prokaryotes and eukaryotes.</title>
        <authorList>
            <person name="Spang A."/>
            <person name="Saw J.H."/>
            <person name="Jorgensen S.L."/>
            <person name="Zaremba-Niedzwiedzka K."/>
            <person name="Martijn J."/>
            <person name="Lind A.E."/>
            <person name="van Eijk R."/>
            <person name="Schleper C."/>
            <person name="Guy L."/>
            <person name="Ettema T.J."/>
        </authorList>
    </citation>
    <scope>NUCLEOTIDE SEQUENCE</scope>
</reference>
<comment type="caution">
    <text evidence="2">The sequence shown here is derived from an EMBL/GenBank/DDBJ whole genome shotgun (WGS) entry which is preliminary data.</text>
</comment>
<evidence type="ECO:0000313" key="2">
    <source>
        <dbReference type="EMBL" id="KKK72487.1"/>
    </source>
</evidence>
<name>A0A0F8XTQ9_9ZZZZ</name>